<dbReference type="Proteomes" id="UP000050934">
    <property type="component" value="Unassembled WGS sequence"/>
</dbReference>
<dbReference type="OrthoDB" id="2167041at2"/>
<dbReference type="InterPro" id="IPR019644">
    <property type="entry name" value="DUF2508"/>
</dbReference>
<dbReference type="PATRIC" id="fig|396268.3.peg.1334"/>
<evidence type="ECO:0000313" key="1">
    <source>
        <dbReference type="EMBL" id="KRN59568.1"/>
    </source>
</evidence>
<reference evidence="1 2" key="1">
    <citation type="journal article" date="2015" name="Genome Announc.">
        <title>Expanding the biotechnology potential of lactobacilli through comparative genomics of 213 strains and associated genera.</title>
        <authorList>
            <person name="Sun Z."/>
            <person name="Harris H.M."/>
            <person name="McCann A."/>
            <person name="Guo C."/>
            <person name="Argimon S."/>
            <person name="Zhang W."/>
            <person name="Yang X."/>
            <person name="Jeffery I.B."/>
            <person name="Cooney J.C."/>
            <person name="Kagawa T.F."/>
            <person name="Liu W."/>
            <person name="Song Y."/>
            <person name="Salvetti E."/>
            <person name="Wrobel A."/>
            <person name="Rasinkangas P."/>
            <person name="Parkhill J."/>
            <person name="Rea M.C."/>
            <person name="O'Sullivan O."/>
            <person name="Ritari J."/>
            <person name="Douillard F.P."/>
            <person name="Paul Ross R."/>
            <person name="Yang R."/>
            <person name="Briner A.E."/>
            <person name="Felis G.E."/>
            <person name="de Vos W.M."/>
            <person name="Barrangou R."/>
            <person name="Klaenhammer T.R."/>
            <person name="Caufield P.W."/>
            <person name="Cui Y."/>
            <person name="Zhang H."/>
            <person name="O'Toole P.W."/>
        </authorList>
    </citation>
    <scope>NUCLEOTIDE SEQUENCE [LARGE SCALE GENOMIC DNA]</scope>
    <source>
        <strain evidence="1 2">DSM 17896</strain>
    </source>
</reference>
<dbReference type="EMBL" id="JQBW01000004">
    <property type="protein sequence ID" value="KRN59568.1"/>
    <property type="molecule type" value="Genomic_DNA"/>
</dbReference>
<dbReference type="RefSeq" id="WP_057739783.1">
    <property type="nucleotide sequence ID" value="NZ_JQBW01000004.1"/>
</dbReference>
<evidence type="ECO:0000313" key="2">
    <source>
        <dbReference type="Proteomes" id="UP000050934"/>
    </source>
</evidence>
<name>A0A0R2I2Z9_9LACO</name>
<sequence length="82" mass="9912">MLFKRDQHRMAKIGNHNLLQLIYETKHSWDHAKETEKAVYESHVNTELADRTKLQEKKYLYLYKKARARKLHGYLSDLVIQQ</sequence>
<accession>A0A0R2I2Z9</accession>
<gene>
    <name evidence="1" type="ORF">IV45_GL001317</name>
</gene>
<proteinExistence type="predicted"/>
<dbReference type="AlphaFoldDB" id="A0A0R2I2Z9"/>
<evidence type="ECO:0008006" key="3">
    <source>
        <dbReference type="Google" id="ProtNLM"/>
    </source>
</evidence>
<keyword evidence="2" id="KW-1185">Reference proteome</keyword>
<dbReference type="Pfam" id="PF10704">
    <property type="entry name" value="DUF2508"/>
    <property type="match status" value="1"/>
</dbReference>
<dbReference type="STRING" id="396268.IV45_GL001317"/>
<protein>
    <recommendedName>
        <fullName evidence="3">DUF2508 family protein</fullName>
    </recommendedName>
</protein>
<organism evidence="1 2">
    <name type="scientific">Limosilactobacillus secaliphilus</name>
    <dbReference type="NCBI Taxonomy" id="396268"/>
    <lineage>
        <taxon>Bacteria</taxon>
        <taxon>Bacillati</taxon>
        <taxon>Bacillota</taxon>
        <taxon>Bacilli</taxon>
        <taxon>Lactobacillales</taxon>
        <taxon>Lactobacillaceae</taxon>
        <taxon>Limosilactobacillus</taxon>
    </lineage>
</organism>
<comment type="caution">
    <text evidence="1">The sequence shown here is derived from an EMBL/GenBank/DDBJ whole genome shotgun (WGS) entry which is preliminary data.</text>
</comment>